<protein>
    <submittedName>
        <fullName evidence="1">Uncharacterized protein</fullName>
    </submittedName>
</protein>
<dbReference type="Proteomes" id="UP001189429">
    <property type="component" value="Unassembled WGS sequence"/>
</dbReference>
<name>A0ABN9UFE5_9DINO</name>
<organism evidence="1 2">
    <name type="scientific">Prorocentrum cordatum</name>
    <dbReference type="NCBI Taxonomy" id="2364126"/>
    <lineage>
        <taxon>Eukaryota</taxon>
        <taxon>Sar</taxon>
        <taxon>Alveolata</taxon>
        <taxon>Dinophyceae</taxon>
        <taxon>Prorocentrales</taxon>
        <taxon>Prorocentraceae</taxon>
        <taxon>Prorocentrum</taxon>
    </lineage>
</organism>
<keyword evidence="2" id="KW-1185">Reference proteome</keyword>
<evidence type="ECO:0000313" key="1">
    <source>
        <dbReference type="EMBL" id="CAK0857622.1"/>
    </source>
</evidence>
<proteinExistence type="predicted"/>
<feature type="non-terminal residue" evidence="1">
    <location>
        <position position="288"/>
    </location>
</feature>
<dbReference type="SUPFAM" id="SSF56349">
    <property type="entry name" value="DNA breaking-rejoining enzymes"/>
    <property type="match status" value="1"/>
</dbReference>
<evidence type="ECO:0000313" key="2">
    <source>
        <dbReference type="Proteomes" id="UP001189429"/>
    </source>
</evidence>
<sequence>MERSLDGRSPAPLLVRCAIAVEFARRGRLVMGLAVMIGVSCYLRPSELLNLTSNDLVAPASLVSQYWSLLLHPSEGEERSKTGDADDSLIIDSAYMLPWVHDFLQALKEKGGRLWSFDYLTFLAKFKTVAKMLGMSHLVPCQMRHSWPSIDRPQPDRSQEESQKRGRWKSWKNLVRYEKGARLGSFWNELAAEMQAHMRLCEDQLVEFLWSPKLDGTYMADLFSGSGKVARAVTRLGFSAKAWDIIHGPSHDITDPIVLRLLLSDIRDGKIFAAMIAPPCTSLTIARD</sequence>
<reference evidence="1" key="1">
    <citation type="submission" date="2023-10" db="EMBL/GenBank/DDBJ databases">
        <authorList>
            <person name="Chen Y."/>
            <person name="Shah S."/>
            <person name="Dougan E. K."/>
            <person name="Thang M."/>
            <person name="Chan C."/>
        </authorList>
    </citation>
    <scope>NUCLEOTIDE SEQUENCE [LARGE SCALE GENOMIC DNA]</scope>
</reference>
<comment type="caution">
    <text evidence="1">The sequence shown here is derived from an EMBL/GenBank/DDBJ whole genome shotgun (WGS) entry which is preliminary data.</text>
</comment>
<dbReference type="InterPro" id="IPR011010">
    <property type="entry name" value="DNA_brk_join_enz"/>
</dbReference>
<gene>
    <name evidence="1" type="ORF">PCOR1329_LOCUS47691</name>
</gene>
<dbReference type="EMBL" id="CAUYUJ010015746">
    <property type="protein sequence ID" value="CAK0857622.1"/>
    <property type="molecule type" value="Genomic_DNA"/>
</dbReference>
<accession>A0ABN9UFE5</accession>